<evidence type="ECO:0000313" key="6">
    <source>
        <dbReference type="EMBL" id="HIQ62665.1"/>
    </source>
</evidence>
<dbReference type="SUPFAM" id="SSF46955">
    <property type="entry name" value="Putative DNA-binding domain"/>
    <property type="match status" value="1"/>
</dbReference>
<evidence type="ECO:0000256" key="2">
    <source>
        <dbReference type="ARBA" id="ARBA00023015"/>
    </source>
</evidence>
<gene>
    <name evidence="6" type="ORF">IAA66_03645</name>
</gene>
<dbReference type="PRINTS" id="PR00040">
    <property type="entry name" value="HTHMERR"/>
</dbReference>
<dbReference type="InterPro" id="IPR009061">
    <property type="entry name" value="DNA-bd_dom_put_sf"/>
</dbReference>
<dbReference type="AlphaFoldDB" id="A0A9D0YVL0"/>
<dbReference type="PROSITE" id="PS50937">
    <property type="entry name" value="HTH_MERR_2"/>
    <property type="match status" value="1"/>
</dbReference>
<dbReference type="EMBL" id="DVFI01000052">
    <property type="protein sequence ID" value="HIQ62665.1"/>
    <property type="molecule type" value="Genomic_DNA"/>
</dbReference>
<evidence type="ECO:0000259" key="5">
    <source>
        <dbReference type="PROSITE" id="PS50937"/>
    </source>
</evidence>
<dbReference type="PANTHER" id="PTHR30204">
    <property type="entry name" value="REDOX-CYCLING DRUG-SENSING TRANSCRIPTIONAL ACTIVATOR SOXR"/>
    <property type="match status" value="1"/>
</dbReference>
<keyword evidence="3" id="KW-0238">DNA-binding</keyword>
<evidence type="ECO:0000256" key="1">
    <source>
        <dbReference type="ARBA" id="ARBA00022491"/>
    </source>
</evidence>
<dbReference type="PANTHER" id="PTHR30204:SF69">
    <property type="entry name" value="MERR-FAMILY TRANSCRIPTIONAL REGULATOR"/>
    <property type="match status" value="1"/>
</dbReference>
<dbReference type="GO" id="GO:0003700">
    <property type="term" value="F:DNA-binding transcription factor activity"/>
    <property type="evidence" value="ECO:0007669"/>
    <property type="project" value="InterPro"/>
</dbReference>
<evidence type="ECO:0000313" key="7">
    <source>
        <dbReference type="Proteomes" id="UP000886819"/>
    </source>
</evidence>
<organism evidence="6 7">
    <name type="scientific">Candidatus Avichristensenella intestinipullorum</name>
    <dbReference type="NCBI Taxonomy" id="2840693"/>
    <lineage>
        <taxon>Bacteria</taxon>
        <taxon>Bacillati</taxon>
        <taxon>Bacillota</taxon>
        <taxon>Clostridia</taxon>
        <taxon>Candidatus Avichristensenella</taxon>
    </lineage>
</organism>
<dbReference type="CDD" id="cd01106">
    <property type="entry name" value="HTH_TipAL-Mta"/>
    <property type="match status" value="1"/>
</dbReference>
<reference evidence="6" key="2">
    <citation type="journal article" date="2021" name="PeerJ">
        <title>Extensive microbial diversity within the chicken gut microbiome revealed by metagenomics and culture.</title>
        <authorList>
            <person name="Gilroy R."/>
            <person name="Ravi A."/>
            <person name="Getino M."/>
            <person name="Pursley I."/>
            <person name="Horton D.L."/>
            <person name="Alikhan N.F."/>
            <person name="Baker D."/>
            <person name="Gharbi K."/>
            <person name="Hall N."/>
            <person name="Watson M."/>
            <person name="Adriaenssens E.M."/>
            <person name="Foster-Nyarko E."/>
            <person name="Jarju S."/>
            <person name="Secka A."/>
            <person name="Antonio M."/>
            <person name="Oren A."/>
            <person name="Chaudhuri R.R."/>
            <person name="La Ragione R."/>
            <person name="Hildebrand F."/>
            <person name="Pallen M.J."/>
        </authorList>
    </citation>
    <scope>NUCLEOTIDE SEQUENCE</scope>
    <source>
        <strain evidence="6">ChiHile30-977</strain>
    </source>
</reference>
<dbReference type="InterPro" id="IPR000551">
    <property type="entry name" value="MerR-type_HTH_dom"/>
</dbReference>
<evidence type="ECO:0000256" key="3">
    <source>
        <dbReference type="ARBA" id="ARBA00023125"/>
    </source>
</evidence>
<keyword evidence="1" id="KW-0678">Repressor</keyword>
<feature type="domain" description="HTH merR-type" evidence="5">
    <location>
        <begin position="3"/>
        <end position="72"/>
    </location>
</feature>
<dbReference type="Proteomes" id="UP000886819">
    <property type="component" value="Unassembled WGS sequence"/>
</dbReference>
<dbReference type="Pfam" id="PF13411">
    <property type="entry name" value="MerR_1"/>
    <property type="match status" value="1"/>
</dbReference>
<dbReference type="GO" id="GO:0003677">
    <property type="term" value="F:DNA binding"/>
    <property type="evidence" value="ECO:0007669"/>
    <property type="project" value="UniProtKB-KW"/>
</dbReference>
<protein>
    <submittedName>
        <fullName evidence="6">MerR family transcriptional regulator</fullName>
    </submittedName>
</protein>
<name>A0A9D0YVL0_9FIRM</name>
<reference evidence="6" key="1">
    <citation type="submission" date="2020-10" db="EMBL/GenBank/DDBJ databases">
        <authorList>
            <person name="Gilroy R."/>
        </authorList>
    </citation>
    <scope>NUCLEOTIDE SEQUENCE</scope>
    <source>
        <strain evidence="6">ChiHile30-977</strain>
    </source>
</reference>
<accession>A0A9D0YVL0</accession>
<proteinExistence type="predicted"/>
<keyword evidence="4" id="KW-0804">Transcription</keyword>
<evidence type="ECO:0000256" key="4">
    <source>
        <dbReference type="ARBA" id="ARBA00023163"/>
    </source>
</evidence>
<dbReference type="Gene3D" id="1.10.1660.10">
    <property type="match status" value="1"/>
</dbReference>
<comment type="caution">
    <text evidence="6">The sequence shown here is derived from an EMBL/GenBank/DDBJ whole genome shotgun (WGS) entry which is preliminary data.</text>
</comment>
<dbReference type="InterPro" id="IPR047057">
    <property type="entry name" value="MerR_fam"/>
</dbReference>
<keyword evidence="2" id="KW-0805">Transcription regulation</keyword>
<dbReference type="SMART" id="SM00422">
    <property type="entry name" value="HTH_MERR"/>
    <property type="match status" value="1"/>
</dbReference>
<sequence>MKTYSVGEAAKAAHMTSETLRHYDRIGLVRPRKDEWTRYRRYTEQDIVRLHTVSALRVMGLPLREIQKVLAYDELEKIVDFLEQAEKKADEKIAALQYGKAKIRLARADYEKKLRGRPAHDGVFLKEFPQRVILLSATLQTPALETLWNYLGHFYDSLDAALRERFAFEDLAGVYVENGVSRLFALCVRYADTDGLRVLPGGRYLCAGCTEENRKEALGGLMRTARAEYGVEPAFALQVVVVSGILQWKYEIQVPLDGSGVARARANAAPDEIQAPVDSGSDIRR</sequence>